<comment type="caution">
    <text evidence="1">The sequence shown here is derived from an EMBL/GenBank/DDBJ whole genome shotgun (WGS) entry which is preliminary data.</text>
</comment>
<reference evidence="1 2" key="1">
    <citation type="submission" date="2019-06" db="EMBL/GenBank/DDBJ databases">
        <title>Genome sequence analysis of &gt;100 Bacillus licheniformis strains suggests intrinsic resistance to this species.</title>
        <authorList>
            <person name="Wels M."/>
            <person name="Siezen R.J."/>
            <person name="Johansen E."/>
            <person name="Stuer-Lauridsen B."/>
            <person name="Bjerre K."/>
            <person name="Nielsen B.K.K."/>
        </authorList>
    </citation>
    <scope>NUCLEOTIDE SEQUENCE [LARGE SCALE GENOMIC DNA]</scope>
    <source>
        <strain evidence="1 2">BAC-16736</strain>
    </source>
</reference>
<accession>A0A8B5Y903</accession>
<name>A0A8B5Y903_BACLI</name>
<evidence type="ECO:0000313" key="2">
    <source>
        <dbReference type="Proteomes" id="UP000435910"/>
    </source>
</evidence>
<organism evidence="1 2">
    <name type="scientific">Bacillus licheniformis</name>
    <dbReference type="NCBI Taxonomy" id="1402"/>
    <lineage>
        <taxon>Bacteria</taxon>
        <taxon>Bacillati</taxon>
        <taxon>Bacillota</taxon>
        <taxon>Bacilli</taxon>
        <taxon>Bacillales</taxon>
        <taxon>Bacillaceae</taxon>
        <taxon>Bacillus</taxon>
    </lineage>
</organism>
<dbReference type="AlphaFoldDB" id="A0A8B5Y903"/>
<dbReference type="Proteomes" id="UP000435910">
    <property type="component" value="Unassembled WGS sequence"/>
</dbReference>
<gene>
    <name evidence="1" type="ORF">CHCC16736_1108</name>
</gene>
<protein>
    <submittedName>
        <fullName evidence="1">Uncharacterized protein</fullName>
    </submittedName>
</protein>
<proteinExistence type="predicted"/>
<sequence length="41" mass="4610">MSWNHSSARSLYSYHYIAGVASKEFRLSKKAAGYRPAAFVT</sequence>
<dbReference type="EMBL" id="NILC01000027">
    <property type="protein sequence ID" value="TWL24307.1"/>
    <property type="molecule type" value="Genomic_DNA"/>
</dbReference>
<evidence type="ECO:0000313" key="1">
    <source>
        <dbReference type="EMBL" id="TWL24307.1"/>
    </source>
</evidence>